<keyword evidence="1" id="KW-0560">Oxidoreductase</keyword>
<accession>A0A8H7AVH5</accession>
<evidence type="ECO:0000313" key="5">
    <source>
        <dbReference type="Proteomes" id="UP000606974"/>
    </source>
</evidence>
<dbReference type="Gene3D" id="3.20.20.100">
    <property type="entry name" value="NADP-dependent oxidoreductase domain"/>
    <property type="match status" value="1"/>
</dbReference>
<dbReference type="Pfam" id="PF00248">
    <property type="entry name" value="Aldo_ket_red"/>
    <property type="match status" value="1"/>
</dbReference>
<dbReference type="Proteomes" id="UP000606974">
    <property type="component" value="Unassembled WGS sequence"/>
</dbReference>
<dbReference type="AlphaFoldDB" id="A0A8H7AVH5"/>
<organism evidence="4 5">
    <name type="scientific">Endocarpon pusillum</name>
    <dbReference type="NCBI Taxonomy" id="364733"/>
    <lineage>
        <taxon>Eukaryota</taxon>
        <taxon>Fungi</taxon>
        <taxon>Dikarya</taxon>
        <taxon>Ascomycota</taxon>
        <taxon>Pezizomycotina</taxon>
        <taxon>Eurotiomycetes</taxon>
        <taxon>Chaetothyriomycetidae</taxon>
        <taxon>Verrucariales</taxon>
        <taxon>Verrucariaceae</taxon>
        <taxon>Endocarpon</taxon>
    </lineage>
</organism>
<sequence length="314" mass="34906">MVKTIVGLMGTSVASGSTKMSTSAHLMAILNLLKSYKIHELDTARVYAAGKSEALLGECAPLAHSFAISTKAPGFSPGSLAADKIESNCNASLAALKLQKMDIFYFHGPDRQTPLEEQCRAADKLYREGKFKRFGVCNLRADEVEKIHQICSDKGYVLPSVYQGGFNPLQRRAEFELLPLLRKLEMSYYAFSPLGGGYFSKPVEELRDPPKGTRMDEMTVFKNIYVNETSLELLGKLTKVCERHGMKVKEATLRWYMHHGPLGDEDGVILGASNVEQMEENLNACENGPLPEEVVESFEDMWKGYKEKAGPYCV</sequence>
<feature type="domain" description="NADP-dependent oxidoreductase" evidence="3">
    <location>
        <begin position="9"/>
        <end position="302"/>
    </location>
</feature>
<evidence type="ECO:0000313" key="4">
    <source>
        <dbReference type="EMBL" id="KAF7513756.1"/>
    </source>
</evidence>
<evidence type="ECO:0000256" key="1">
    <source>
        <dbReference type="ARBA" id="ARBA00023002"/>
    </source>
</evidence>
<evidence type="ECO:0000259" key="3">
    <source>
        <dbReference type="Pfam" id="PF00248"/>
    </source>
</evidence>
<name>A0A8H7AVH5_9EURO</name>
<dbReference type="PANTHER" id="PTHR43364">
    <property type="entry name" value="NADH-SPECIFIC METHYLGLYOXAL REDUCTASE-RELATED"/>
    <property type="match status" value="1"/>
</dbReference>
<comment type="caution">
    <text evidence="4">The sequence shown here is derived from an EMBL/GenBank/DDBJ whole genome shotgun (WGS) entry which is preliminary data.</text>
</comment>
<evidence type="ECO:0000256" key="2">
    <source>
        <dbReference type="ARBA" id="ARBA00038157"/>
    </source>
</evidence>
<comment type="similarity">
    <text evidence="2">Belongs to the aldo/keto reductase family. Aldo/keto reductase 2 subfamily.</text>
</comment>
<dbReference type="CDD" id="cd19075">
    <property type="entry name" value="AKR_AKR7A1-5"/>
    <property type="match status" value="1"/>
</dbReference>
<dbReference type="InterPro" id="IPR050523">
    <property type="entry name" value="AKR_Detox_Biosynth"/>
</dbReference>
<dbReference type="GO" id="GO:0016491">
    <property type="term" value="F:oxidoreductase activity"/>
    <property type="evidence" value="ECO:0007669"/>
    <property type="project" value="UniProtKB-KW"/>
</dbReference>
<dbReference type="InterPro" id="IPR036812">
    <property type="entry name" value="NAD(P)_OxRdtase_dom_sf"/>
</dbReference>
<protein>
    <recommendedName>
        <fullName evidence="3">NADP-dependent oxidoreductase domain-containing protein</fullName>
    </recommendedName>
</protein>
<dbReference type="EMBL" id="JAACFV010000004">
    <property type="protein sequence ID" value="KAF7513756.1"/>
    <property type="molecule type" value="Genomic_DNA"/>
</dbReference>
<dbReference type="PANTHER" id="PTHR43364:SF4">
    <property type="entry name" value="NAD(P)-LINKED OXIDOREDUCTASE SUPERFAMILY PROTEIN"/>
    <property type="match status" value="1"/>
</dbReference>
<dbReference type="SUPFAM" id="SSF51430">
    <property type="entry name" value="NAD(P)-linked oxidoreductase"/>
    <property type="match status" value="1"/>
</dbReference>
<dbReference type="OrthoDB" id="48988at2759"/>
<proteinExistence type="inferred from homology"/>
<keyword evidence="5" id="KW-1185">Reference proteome</keyword>
<dbReference type="InterPro" id="IPR023210">
    <property type="entry name" value="NADP_OxRdtase_dom"/>
</dbReference>
<gene>
    <name evidence="4" type="ORF">GJ744_007807</name>
</gene>
<reference evidence="4" key="1">
    <citation type="submission" date="2020-02" db="EMBL/GenBank/DDBJ databases">
        <authorList>
            <person name="Palmer J.M."/>
        </authorList>
    </citation>
    <scope>NUCLEOTIDE SEQUENCE</scope>
    <source>
        <strain evidence="4">EPUS1.4</strain>
        <tissue evidence="4">Thallus</tissue>
    </source>
</reference>